<dbReference type="GO" id="GO:0000428">
    <property type="term" value="C:DNA-directed RNA polymerase complex"/>
    <property type="evidence" value="ECO:0007669"/>
    <property type="project" value="UniProtKB-KW"/>
</dbReference>
<evidence type="ECO:0000256" key="3">
    <source>
        <dbReference type="ARBA" id="ARBA00023082"/>
    </source>
</evidence>
<evidence type="ECO:0000313" key="7">
    <source>
        <dbReference type="Proteomes" id="UP000647339"/>
    </source>
</evidence>
<evidence type="ECO:0000313" key="6">
    <source>
        <dbReference type="EMBL" id="GGF34700.1"/>
    </source>
</evidence>
<dbReference type="RefSeq" id="WP_137401820.1">
    <property type="nucleotide sequence ID" value="NZ_BMIU01000010.1"/>
</dbReference>
<dbReference type="PANTHER" id="PTHR43133">
    <property type="entry name" value="RNA POLYMERASE ECF-TYPE SIGMA FACTO"/>
    <property type="match status" value="1"/>
</dbReference>
<evidence type="ECO:0000259" key="5">
    <source>
        <dbReference type="Pfam" id="PF08281"/>
    </source>
</evidence>
<evidence type="ECO:0000256" key="2">
    <source>
        <dbReference type="ARBA" id="ARBA00023015"/>
    </source>
</evidence>
<organism evidence="6 7">
    <name type="scientific">Echinicola rosea</name>
    <dbReference type="NCBI Taxonomy" id="1807691"/>
    <lineage>
        <taxon>Bacteria</taxon>
        <taxon>Pseudomonadati</taxon>
        <taxon>Bacteroidota</taxon>
        <taxon>Cytophagia</taxon>
        <taxon>Cytophagales</taxon>
        <taxon>Cyclobacteriaceae</taxon>
        <taxon>Echinicola</taxon>
    </lineage>
</organism>
<comment type="caution">
    <text evidence="6">The sequence shown here is derived from an EMBL/GenBank/DDBJ whole genome shotgun (WGS) entry which is preliminary data.</text>
</comment>
<dbReference type="InterPro" id="IPR013249">
    <property type="entry name" value="RNA_pol_sigma70_r4_t2"/>
</dbReference>
<dbReference type="PANTHER" id="PTHR43133:SF46">
    <property type="entry name" value="RNA POLYMERASE SIGMA-70 FACTOR ECF SUBFAMILY"/>
    <property type="match status" value="1"/>
</dbReference>
<dbReference type="InterPro" id="IPR013325">
    <property type="entry name" value="RNA_pol_sigma_r2"/>
</dbReference>
<protein>
    <submittedName>
        <fullName evidence="6">DNA-directed RNA polymerase sigma-70 factor</fullName>
    </submittedName>
</protein>
<keyword evidence="7" id="KW-1185">Reference proteome</keyword>
<evidence type="ECO:0000256" key="4">
    <source>
        <dbReference type="ARBA" id="ARBA00023163"/>
    </source>
</evidence>
<sequence>MSFLHHTPKVTDLSSSSERNTGFSYANMDEVRLWDAFREGNEEAFVAMYKQYANVLFNFGCQLTSDYDLVKDTLQDFFIYLRQKRSRLGQTDAIKPYLIKSFKRRMVVVLKKRQKHVSDKGTFDFRQFPVELSHETVYINRQFESEQLRRLNEALQQLDAREREAIYYFYFEGLSYQEIALIFEFSHVSSARRLVYRGLAHLRKFFVAYLVGVFWGLKEW</sequence>
<dbReference type="InterPro" id="IPR039425">
    <property type="entry name" value="RNA_pol_sigma-70-like"/>
</dbReference>
<dbReference type="InterPro" id="IPR013324">
    <property type="entry name" value="RNA_pol_sigma_r3/r4-like"/>
</dbReference>
<dbReference type="Proteomes" id="UP000647339">
    <property type="component" value="Unassembled WGS sequence"/>
</dbReference>
<dbReference type="EMBL" id="BMIU01000010">
    <property type="protein sequence ID" value="GGF34700.1"/>
    <property type="molecule type" value="Genomic_DNA"/>
</dbReference>
<name>A0ABQ1V4C4_9BACT</name>
<dbReference type="NCBIfam" id="TIGR02937">
    <property type="entry name" value="sigma70-ECF"/>
    <property type="match status" value="1"/>
</dbReference>
<feature type="domain" description="RNA polymerase sigma factor 70 region 4 type 2" evidence="5">
    <location>
        <begin position="149"/>
        <end position="202"/>
    </location>
</feature>
<dbReference type="Gene3D" id="1.10.10.10">
    <property type="entry name" value="Winged helix-like DNA-binding domain superfamily/Winged helix DNA-binding domain"/>
    <property type="match status" value="1"/>
</dbReference>
<dbReference type="Pfam" id="PF08281">
    <property type="entry name" value="Sigma70_r4_2"/>
    <property type="match status" value="1"/>
</dbReference>
<dbReference type="SUPFAM" id="SSF88659">
    <property type="entry name" value="Sigma3 and sigma4 domains of RNA polymerase sigma factors"/>
    <property type="match status" value="1"/>
</dbReference>
<gene>
    <name evidence="6" type="ORF">GCM10011339_23700</name>
</gene>
<dbReference type="Gene3D" id="1.10.1740.10">
    <property type="match status" value="1"/>
</dbReference>
<keyword evidence="4" id="KW-0804">Transcription</keyword>
<keyword evidence="2" id="KW-0805">Transcription regulation</keyword>
<dbReference type="InterPro" id="IPR014284">
    <property type="entry name" value="RNA_pol_sigma-70_dom"/>
</dbReference>
<keyword evidence="6" id="KW-0240">DNA-directed RNA polymerase</keyword>
<dbReference type="InterPro" id="IPR036388">
    <property type="entry name" value="WH-like_DNA-bd_sf"/>
</dbReference>
<accession>A0ABQ1V4C4</accession>
<dbReference type="SUPFAM" id="SSF88946">
    <property type="entry name" value="Sigma2 domain of RNA polymerase sigma factors"/>
    <property type="match status" value="1"/>
</dbReference>
<evidence type="ECO:0000256" key="1">
    <source>
        <dbReference type="ARBA" id="ARBA00010641"/>
    </source>
</evidence>
<reference evidence="7" key="1">
    <citation type="journal article" date="2019" name="Int. J. Syst. Evol. Microbiol.">
        <title>The Global Catalogue of Microorganisms (GCM) 10K type strain sequencing project: providing services to taxonomists for standard genome sequencing and annotation.</title>
        <authorList>
            <consortium name="The Broad Institute Genomics Platform"/>
            <consortium name="The Broad Institute Genome Sequencing Center for Infectious Disease"/>
            <person name="Wu L."/>
            <person name="Ma J."/>
        </authorList>
    </citation>
    <scope>NUCLEOTIDE SEQUENCE [LARGE SCALE GENOMIC DNA]</scope>
    <source>
        <strain evidence="7">CGMCC 1.15407</strain>
    </source>
</reference>
<proteinExistence type="inferred from homology"/>
<keyword evidence="3" id="KW-0731">Sigma factor</keyword>
<dbReference type="CDD" id="cd06171">
    <property type="entry name" value="Sigma70_r4"/>
    <property type="match status" value="1"/>
</dbReference>
<comment type="similarity">
    <text evidence="1">Belongs to the sigma-70 factor family. ECF subfamily.</text>
</comment>